<dbReference type="STRING" id="331113.SNE_A19660"/>
<gene>
    <name evidence="1" type="ordered locus">SNE_A19660</name>
</gene>
<dbReference type="Proteomes" id="UP000000496">
    <property type="component" value="Chromosome gsn.131"/>
</dbReference>
<keyword evidence="2" id="KW-1185">Reference proteome</keyword>
<proteinExistence type="predicted"/>
<protein>
    <submittedName>
        <fullName evidence="1">Uncharacterized protein</fullName>
    </submittedName>
</protein>
<reference evidence="1 2" key="2">
    <citation type="journal article" date="2011" name="Mol. Biol. Evol.">
        <title>Unity in variety--the pan-genome of the Chlamydiae.</title>
        <authorList>
            <person name="Collingro A."/>
            <person name="Tischler P."/>
            <person name="Weinmaier T."/>
            <person name="Penz T."/>
            <person name="Heinz E."/>
            <person name="Brunham R.C."/>
            <person name="Read T.D."/>
            <person name="Bavoil P.M."/>
            <person name="Sachse K."/>
            <person name="Kahane S."/>
            <person name="Friedman M.G."/>
            <person name="Rattei T."/>
            <person name="Myers G.S."/>
            <person name="Horn M."/>
        </authorList>
    </citation>
    <scope>NUCLEOTIDE SEQUENCE [LARGE SCALE GENOMIC DNA]</scope>
    <source>
        <strain evidence="2">ATCC VR-1471 / Z</strain>
    </source>
</reference>
<sequence length="155" mass="16662">MWALCDTTMKAQLSTGQVMNSNALIANALSVLMDALSQAYVGDPNAPFTPDEDPTQGSISGHTLSWYVDEMQYLAGKAGKDTDQKLSFEMSFVQQTYSLTNTSMQENVNVLNNSTQAESQQTQQDNSALQGLITLASTGNGSATYAANLMQQTMA</sequence>
<organism evidence="1 2">
    <name type="scientific">Simkania negevensis (strain ATCC VR-1471 / DSM 27360 / Z)</name>
    <dbReference type="NCBI Taxonomy" id="331113"/>
    <lineage>
        <taxon>Bacteria</taxon>
        <taxon>Pseudomonadati</taxon>
        <taxon>Chlamydiota</taxon>
        <taxon>Chlamydiia</taxon>
        <taxon>Parachlamydiales</taxon>
        <taxon>Simkaniaceae</taxon>
        <taxon>Simkania</taxon>
    </lineage>
</organism>
<dbReference type="KEGG" id="sng:SNE_A19660"/>
<evidence type="ECO:0000313" key="2">
    <source>
        <dbReference type="Proteomes" id="UP000000496"/>
    </source>
</evidence>
<dbReference type="AlphaFoldDB" id="F8L3I4"/>
<dbReference type="HOGENOM" id="CLU_1694336_0_0_0"/>
<reference key="1">
    <citation type="journal article" date="2011" name="Mol. Biol. Evol.">
        <title>Unity in variety -- the pan-genome of the Chlamydiae.</title>
        <authorList>
            <person name="Collingro A."/>
            <person name="Tischler P."/>
            <person name="Weinmaier T."/>
            <person name="Penz T."/>
            <person name="Heinz E."/>
            <person name="Brunham R.C."/>
            <person name="Read T.D."/>
            <person name="Bavoil P.M."/>
            <person name="Sachse K."/>
            <person name="Kahane S."/>
            <person name="Friedman M.G."/>
            <person name="Rattei T."/>
            <person name="Myers G.S.A."/>
            <person name="Horn M."/>
        </authorList>
    </citation>
    <scope>NUCLEOTIDE SEQUENCE</scope>
    <source>
        <strain>Z</strain>
    </source>
</reference>
<name>F8L3I4_SIMNZ</name>
<dbReference type="EMBL" id="FR872582">
    <property type="protein sequence ID" value="CCB89843.1"/>
    <property type="molecule type" value="Genomic_DNA"/>
</dbReference>
<evidence type="ECO:0000313" key="1">
    <source>
        <dbReference type="EMBL" id="CCB89843.1"/>
    </source>
</evidence>
<accession>F8L3I4</accession>